<evidence type="ECO:0000256" key="3">
    <source>
        <dbReference type="ARBA" id="ARBA00022737"/>
    </source>
</evidence>
<dbReference type="SMART" id="SM00028">
    <property type="entry name" value="TPR"/>
    <property type="match status" value="9"/>
</dbReference>
<dbReference type="Proteomes" id="UP001190640">
    <property type="component" value="Chromosome 7"/>
</dbReference>
<dbReference type="SUPFAM" id="SSF48452">
    <property type="entry name" value="TPR-like"/>
    <property type="match status" value="3"/>
</dbReference>
<dbReference type="GeneID" id="129333531"/>
<keyword evidence="2" id="KW-0963">Cytoplasm</keyword>
<feature type="compositionally biased region" description="Polar residues" evidence="6">
    <location>
        <begin position="442"/>
        <end position="455"/>
    </location>
</feature>
<gene>
    <name evidence="9" type="primary">SPAG1</name>
</gene>
<organism evidence="8 9">
    <name type="scientific">Eublepharis macularius</name>
    <name type="common">Leopard gecko</name>
    <name type="synonym">Cyrtodactylus macularius</name>
    <dbReference type="NCBI Taxonomy" id="481883"/>
    <lineage>
        <taxon>Eukaryota</taxon>
        <taxon>Metazoa</taxon>
        <taxon>Chordata</taxon>
        <taxon>Craniata</taxon>
        <taxon>Vertebrata</taxon>
        <taxon>Euteleostomi</taxon>
        <taxon>Lepidosauria</taxon>
        <taxon>Squamata</taxon>
        <taxon>Bifurcata</taxon>
        <taxon>Gekkota</taxon>
        <taxon>Eublepharidae</taxon>
        <taxon>Eublepharinae</taxon>
        <taxon>Eublepharis</taxon>
    </lineage>
</organism>
<evidence type="ECO:0000256" key="1">
    <source>
        <dbReference type="ARBA" id="ARBA00004496"/>
    </source>
</evidence>
<dbReference type="RefSeq" id="XP_054841223.1">
    <property type="nucleotide sequence ID" value="XM_054985248.1"/>
</dbReference>
<keyword evidence="8" id="KW-1185">Reference proteome</keyword>
<dbReference type="Pfam" id="PF13432">
    <property type="entry name" value="TPR_16"/>
    <property type="match status" value="1"/>
</dbReference>
<feature type="region of interest" description="Disordered" evidence="6">
    <location>
        <begin position="131"/>
        <end position="153"/>
    </location>
</feature>
<dbReference type="InterPro" id="IPR011990">
    <property type="entry name" value="TPR-like_helical_dom_sf"/>
</dbReference>
<dbReference type="Pfam" id="PF13414">
    <property type="entry name" value="TPR_11"/>
    <property type="match status" value="1"/>
</dbReference>
<feature type="repeat" description="TPR" evidence="5">
    <location>
        <begin position="661"/>
        <end position="694"/>
    </location>
</feature>
<feature type="compositionally biased region" description="Basic and acidic residues" evidence="6">
    <location>
        <begin position="399"/>
        <end position="428"/>
    </location>
</feature>
<feature type="compositionally biased region" description="Basic and acidic residues" evidence="6">
    <location>
        <begin position="353"/>
        <end position="372"/>
    </location>
</feature>
<dbReference type="CTD" id="6674"/>
<dbReference type="GO" id="GO:0005829">
    <property type="term" value="C:cytosol"/>
    <property type="evidence" value="ECO:0007669"/>
    <property type="project" value="TreeGrafter"/>
</dbReference>
<dbReference type="AlphaFoldDB" id="A0AA97JMW9"/>
<comment type="subcellular location">
    <subcellularLocation>
        <location evidence="1">Cytoplasm</location>
    </subcellularLocation>
</comment>
<dbReference type="Pfam" id="PF13181">
    <property type="entry name" value="TPR_8"/>
    <property type="match status" value="1"/>
</dbReference>
<evidence type="ECO:0000313" key="9">
    <source>
        <dbReference type="RefSeq" id="XP_054841223.1"/>
    </source>
</evidence>
<sequence length="960" mass="109113">MNPEEVSSLLNQGTTKTYQIPIDHLDYKFIEKCRDVKHLEKILRILRSGEEGYYPDLTLFCEKHIESLAPNSRILRKEKPAATACDLTAEEWEKINDEMKDWITEMKEEEYQMRYTTTEVFRERLENVPPVRRSDSCVPTSQNKTSEKRKMKKNIPKDYSEWDKFDVEKECSKIDECQEEQKSTTSSSINRSLPKMDIDTTGMTRKEKSFIASREKEKGNEAFVTGDYKEAVAYYIRSISASPSVAAYNNKAQAEIKLQNWHAALQDCETVLQMEPGNRKALMRRATVYKHLQNYNAAKEDLQKVLCIEPENIIAKKNLSDIEKTLKELEPVSQSQIKGKRILIQDVEESEGGEEKGENDVDHENGSGDKKTAVLVGRQIASEKSEMGNAQKKFPSKGDGCKSECKEAQKHRDPSETRIKKGTPEKRTPILLQDCEGGVNGYLSSGQKNSENSNAKPKDVESSSAGERSSTLLPPTAATLKAEGNALFKNGQFGEAILKYSEAIENVSKSGIQSPEDVSILYSNRAACYLKEGNCVDCIQDCNRALELHPYSLKPLLRRAMAYESMERYRQAYVDYKTLLQINSGIQAANDSVNRITRTLIDQDGPSWREKLSPIPVVPVSAQLHRWDGGNFVSETTENKMAPRHEEQKPQISSEKAEEMFKTLKSKGNEFVKKGKYEEALRKYNGCIELNPKECTIYTNRALCYLKLSQYEEARKDCDHVLQMDDSNIKALYRRALANKGLQNYKASIDDLKKVLLKDPSIDEAKKELQETTQLIKSKGEGTDNIQQKQRTKIKIQEVNECEEEETQTYASVDNHASKGETAVPLKTLEKLLICKPSNAYEFGQMINVVNASKDITACAELLAIIEPKDLPMLLSNKLEGDNFLLFIQALQSDAFCQDPELVYQHLVYLSKAERFKLVLKLLSKNEVEQIQKLFESLSKAQSEQFSLHDLESLKRDFEL</sequence>
<feature type="region of interest" description="Disordered" evidence="6">
    <location>
        <begin position="343"/>
        <end position="473"/>
    </location>
</feature>
<dbReference type="InterPro" id="IPR051982">
    <property type="entry name" value="CiliaryAsmbly_MitoImport"/>
</dbReference>
<feature type="region of interest" description="Disordered" evidence="6">
    <location>
        <begin position="176"/>
        <end position="196"/>
    </location>
</feature>
<evidence type="ECO:0000256" key="6">
    <source>
        <dbReference type="SAM" id="MobiDB-lite"/>
    </source>
</evidence>
<protein>
    <submittedName>
        <fullName evidence="9">Sperm-associated antigen 1</fullName>
    </submittedName>
</protein>
<reference evidence="9" key="1">
    <citation type="submission" date="2025-08" db="UniProtKB">
        <authorList>
            <consortium name="RefSeq"/>
        </authorList>
    </citation>
    <scope>IDENTIFICATION</scope>
    <source>
        <tissue evidence="9">Blood</tissue>
    </source>
</reference>
<dbReference type="PANTHER" id="PTHR45984">
    <property type="entry name" value="RNA (RNA) POLYMERASE II ASSOCIATED PROTEIN HOMOLOG"/>
    <property type="match status" value="1"/>
</dbReference>
<evidence type="ECO:0000313" key="8">
    <source>
        <dbReference type="Proteomes" id="UP001190640"/>
    </source>
</evidence>
<proteinExistence type="predicted"/>
<dbReference type="Gene3D" id="1.25.40.10">
    <property type="entry name" value="Tetratricopeptide repeat domain"/>
    <property type="match status" value="3"/>
</dbReference>
<evidence type="ECO:0000256" key="2">
    <source>
        <dbReference type="ARBA" id="ARBA00022490"/>
    </source>
</evidence>
<feature type="compositionally biased region" description="Polar residues" evidence="6">
    <location>
        <begin position="462"/>
        <end position="473"/>
    </location>
</feature>
<dbReference type="InterPro" id="IPR025986">
    <property type="entry name" value="RPAP3-like_C"/>
</dbReference>
<dbReference type="PROSITE" id="PS50005">
    <property type="entry name" value="TPR"/>
    <property type="match status" value="3"/>
</dbReference>
<evidence type="ECO:0000259" key="7">
    <source>
        <dbReference type="Pfam" id="PF13877"/>
    </source>
</evidence>
<feature type="repeat" description="TPR" evidence="5">
    <location>
        <begin position="279"/>
        <end position="312"/>
    </location>
</feature>
<feature type="domain" description="RNA-polymerase II-associated protein 3-like C-terminal" evidence="7">
    <location>
        <begin position="836"/>
        <end position="927"/>
    </location>
</feature>
<name>A0AA97JMW9_EUBMA</name>
<feature type="repeat" description="TPR" evidence="5">
    <location>
        <begin position="695"/>
        <end position="728"/>
    </location>
</feature>
<dbReference type="FunFam" id="1.25.40.10:FF:000221">
    <property type="entry name" value="Mitochondrial import receptor subunit TOM34"/>
    <property type="match status" value="1"/>
</dbReference>
<dbReference type="Pfam" id="PF13877">
    <property type="entry name" value="RPAP3_C"/>
    <property type="match status" value="1"/>
</dbReference>
<keyword evidence="3" id="KW-0677">Repeat</keyword>
<dbReference type="KEGG" id="emc:129333531"/>
<evidence type="ECO:0000256" key="5">
    <source>
        <dbReference type="PROSITE-ProRule" id="PRU00339"/>
    </source>
</evidence>
<dbReference type="PANTHER" id="PTHR45984:SF3">
    <property type="entry name" value="SPERM-ASSOCIATED ANTIGEN 1"/>
    <property type="match status" value="1"/>
</dbReference>
<dbReference type="InterPro" id="IPR019734">
    <property type="entry name" value="TPR_rpt"/>
</dbReference>
<accession>A0AA97JMW9</accession>
<evidence type="ECO:0000256" key="4">
    <source>
        <dbReference type="ARBA" id="ARBA00022803"/>
    </source>
</evidence>
<keyword evidence="4 5" id="KW-0802">TPR repeat</keyword>